<keyword evidence="2" id="KW-0554">One-carbon metabolism</keyword>
<name>A0A4Z0WHG0_9GAMM</name>
<evidence type="ECO:0000256" key="6">
    <source>
        <dbReference type="ARBA" id="ARBA00038212"/>
    </source>
</evidence>
<dbReference type="PROSITE" id="PS00061">
    <property type="entry name" value="ADH_SHORT"/>
    <property type="match status" value="1"/>
</dbReference>
<reference evidence="12 13" key="1">
    <citation type="submission" date="2019-04" db="EMBL/GenBank/DDBJ databases">
        <title>Natronospirillum operosus gen. nov., sp. nov., a haloalkaliphilic satellite isolated from decaying biomass of laboratory culture of cyanobacterium Geitlerinema sp. and proposal of Natronospirillaceae fam. nov. and Saccharospirillaceae fam. nov.</title>
        <authorList>
            <person name="Kevbrin V."/>
            <person name="Boltyanskaya Y."/>
            <person name="Koziaeva V."/>
            <person name="Grouzdev D.S."/>
            <person name="Park M."/>
            <person name="Cho J."/>
        </authorList>
    </citation>
    <scope>NUCLEOTIDE SEQUENCE [LARGE SCALE GENOMIC DNA]</scope>
    <source>
        <strain evidence="12 13">G-116</strain>
    </source>
</reference>
<dbReference type="GO" id="GO:0006730">
    <property type="term" value="P:one-carbon metabolic process"/>
    <property type="evidence" value="ECO:0007669"/>
    <property type="project" value="UniProtKB-KW"/>
</dbReference>
<evidence type="ECO:0000256" key="5">
    <source>
        <dbReference type="ARBA" id="ARBA00037508"/>
    </source>
</evidence>
<gene>
    <name evidence="12" type="ORF">E4656_01995</name>
</gene>
<dbReference type="EMBL" id="SRMF01000001">
    <property type="protein sequence ID" value="TGG95216.1"/>
    <property type="molecule type" value="Genomic_DNA"/>
</dbReference>
<evidence type="ECO:0000313" key="12">
    <source>
        <dbReference type="EMBL" id="TGG95216.1"/>
    </source>
</evidence>
<dbReference type="OrthoDB" id="9793499at2"/>
<comment type="caution">
    <text evidence="12">The sequence shown here is derived from an EMBL/GenBank/DDBJ whole genome shotgun (WGS) entry which is preliminary data.</text>
</comment>
<comment type="similarity">
    <text evidence="6">Belongs to the short-chain dehydrogenases/reductases (SDR) family. FolM subfamily.</text>
</comment>
<dbReference type="SUPFAM" id="SSF51735">
    <property type="entry name" value="NAD(P)-binding Rossmann-fold domains"/>
    <property type="match status" value="1"/>
</dbReference>
<evidence type="ECO:0000256" key="3">
    <source>
        <dbReference type="ARBA" id="ARBA00022857"/>
    </source>
</evidence>
<dbReference type="GO" id="GO:0004146">
    <property type="term" value="F:dihydrofolate reductase activity"/>
    <property type="evidence" value="ECO:0007669"/>
    <property type="project" value="UniProtKB-EC"/>
</dbReference>
<dbReference type="PANTHER" id="PTHR43639">
    <property type="entry name" value="OXIDOREDUCTASE, SHORT-CHAIN DEHYDROGENASE/REDUCTASE FAMILY (AFU_ORTHOLOGUE AFUA_5G02870)"/>
    <property type="match status" value="1"/>
</dbReference>
<dbReference type="InterPro" id="IPR002347">
    <property type="entry name" value="SDR_fam"/>
</dbReference>
<organism evidence="12 13">
    <name type="scientific">Natronospirillum operosum</name>
    <dbReference type="NCBI Taxonomy" id="2759953"/>
    <lineage>
        <taxon>Bacteria</taxon>
        <taxon>Pseudomonadati</taxon>
        <taxon>Pseudomonadota</taxon>
        <taxon>Gammaproteobacteria</taxon>
        <taxon>Oceanospirillales</taxon>
        <taxon>Natronospirillaceae</taxon>
        <taxon>Natronospirillum</taxon>
    </lineage>
</organism>
<evidence type="ECO:0000256" key="11">
    <source>
        <dbReference type="ARBA" id="ARBA00049376"/>
    </source>
</evidence>
<dbReference type="EC" id="1.5.1.50" evidence="7"/>
<dbReference type="RefSeq" id="WP_135480705.1">
    <property type="nucleotide sequence ID" value="NZ_SRMF01000001.1"/>
</dbReference>
<evidence type="ECO:0000256" key="4">
    <source>
        <dbReference type="ARBA" id="ARBA00023002"/>
    </source>
</evidence>
<dbReference type="AlphaFoldDB" id="A0A4Z0WHG0"/>
<evidence type="ECO:0000256" key="8">
    <source>
        <dbReference type="ARBA" id="ARBA00039631"/>
    </source>
</evidence>
<dbReference type="Pfam" id="PF13561">
    <property type="entry name" value="adh_short_C2"/>
    <property type="match status" value="1"/>
</dbReference>
<evidence type="ECO:0000256" key="10">
    <source>
        <dbReference type="ARBA" id="ARBA00048873"/>
    </source>
</evidence>
<sequence length="234" mass="26093">MIAVITGAGRRLGYELASHLLAQGHTVIGSYRTHHDEVDELRRLGADMTEVELTDLDAVDTWINRVLTDYPHISLLVHNASAFKPTGNDPREELQAFDLYCKVHMQVPYLLNERCTEALRRCPEDTGNIIHITDIFARRPSGTFRTYCATKAGLQNLSDAYARLLAPEIRVNAIQPGPLEFLPEHTEEARRQVIAETPLQRMGGFAPVVRTVDYILDNGYLTGASIPVDGGRSL</sequence>
<dbReference type="PRINTS" id="PR00081">
    <property type="entry name" value="GDHRDH"/>
</dbReference>
<dbReference type="Gene3D" id="3.40.50.720">
    <property type="entry name" value="NAD(P)-binding Rossmann-like Domain"/>
    <property type="match status" value="1"/>
</dbReference>
<dbReference type="PANTHER" id="PTHR43639:SF6">
    <property type="entry name" value="DIHYDROMONAPTERIN REDUCTASE"/>
    <property type="match status" value="1"/>
</dbReference>
<dbReference type="InterPro" id="IPR036291">
    <property type="entry name" value="NAD(P)-bd_dom_sf"/>
</dbReference>
<proteinExistence type="inferred from homology"/>
<evidence type="ECO:0000313" key="13">
    <source>
        <dbReference type="Proteomes" id="UP000297475"/>
    </source>
</evidence>
<keyword evidence="3" id="KW-0521">NADP</keyword>
<comment type="function">
    <text evidence="5">Catalyzes the reduction of dihydromonapterin to tetrahydromonapterin. Also has lower activity with dihydrofolate.</text>
</comment>
<protein>
    <recommendedName>
        <fullName evidence="8">Dihydromonapterin reductase</fullName>
        <ecNumber evidence="1">1.5.1.3</ecNumber>
        <ecNumber evidence="7">1.5.1.50</ecNumber>
    </recommendedName>
    <alternativeName>
        <fullName evidence="9">Dihydrofolate reductase</fullName>
    </alternativeName>
</protein>
<dbReference type="InterPro" id="IPR020904">
    <property type="entry name" value="Sc_DH/Rdtase_CS"/>
</dbReference>
<dbReference type="Proteomes" id="UP000297475">
    <property type="component" value="Unassembled WGS sequence"/>
</dbReference>
<evidence type="ECO:0000256" key="7">
    <source>
        <dbReference type="ARBA" id="ARBA00039145"/>
    </source>
</evidence>
<evidence type="ECO:0000256" key="9">
    <source>
        <dbReference type="ARBA" id="ARBA00042299"/>
    </source>
</evidence>
<comment type="catalytic activity">
    <reaction evidence="11">
        <text>7,8-dihydromonapterin + NADPH + H(+) = 5,6,7,8-tetrahydromonapterin + NADP(+)</text>
        <dbReference type="Rhea" id="RHEA:34847"/>
        <dbReference type="ChEBI" id="CHEBI:15378"/>
        <dbReference type="ChEBI" id="CHEBI:57783"/>
        <dbReference type="ChEBI" id="CHEBI:58349"/>
        <dbReference type="ChEBI" id="CHEBI:71175"/>
        <dbReference type="ChEBI" id="CHEBI:71177"/>
        <dbReference type="EC" id="1.5.1.50"/>
    </reaction>
</comment>
<comment type="catalytic activity">
    <reaction evidence="10">
        <text>(6S)-5,6,7,8-tetrahydrofolate + NADP(+) = 7,8-dihydrofolate + NADPH + H(+)</text>
        <dbReference type="Rhea" id="RHEA:15009"/>
        <dbReference type="ChEBI" id="CHEBI:15378"/>
        <dbReference type="ChEBI" id="CHEBI:57451"/>
        <dbReference type="ChEBI" id="CHEBI:57453"/>
        <dbReference type="ChEBI" id="CHEBI:57783"/>
        <dbReference type="ChEBI" id="CHEBI:58349"/>
        <dbReference type="EC" id="1.5.1.3"/>
    </reaction>
</comment>
<evidence type="ECO:0000256" key="1">
    <source>
        <dbReference type="ARBA" id="ARBA00012856"/>
    </source>
</evidence>
<evidence type="ECO:0000256" key="2">
    <source>
        <dbReference type="ARBA" id="ARBA00022563"/>
    </source>
</evidence>
<keyword evidence="4" id="KW-0560">Oxidoreductase</keyword>
<accession>A0A4Z0WHG0</accession>
<dbReference type="EC" id="1.5.1.3" evidence="1"/>
<keyword evidence="13" id="KW-1185">Reference proteome</keyword>